<keyword evidence="2" id="KW-0812">Transmembrane</keyword>
<dbReference type="InterPro" id="IPR029095">
    <property type="entry name" value="NarX-like_N"/>
</dbReference>
<dbReference type="Proteomes" id="UP000199754">
    <property type="component" value="Chromosome"/>
</dbReference>
<comment type="subcellular location">
    <subcellularLocation>
        <location evidence="1">Membrane</location>
        <topology evidence="1">Multi-pass membrane protein</topology>
    </subcellularLocation>
</comment>
<dbReference type="Pfam" id="PF13675">
    <property type="entry name" value="PilJ"/>
    <property type="match status" value="1"/>
</dbReference>
<evidence type="ECO:0000313" key="7">
    <source>
        <dbReference type="EMBL" id="ASM71895.1"/>
    </source>
</evidence>
<dbReference type="GO" id="GO:0016020">
    <property type="term" value="C:membrane"/>
    <property type="evidence" value="ECO:0007669"/>
    <property type="project" value="UniProtKB-SubCell"/>
</dbReference>
<name>A0A221JYR6_9RHOB</name>
<keyword evidence="8" id="KW-1185">Reference proteome</keyword>
<dbReference type="OrthoDB" id="952521at2"/>
<sequence length="289" mass="31831">MKLLTVFMILSGCFVLFGHAPAAQAEATEAALVHRIDIAGRQRMLSQRMGMAACFVMGNVEAASYADIARQAYDALAVGQRTLRQGDPRQDIEAERDPAVLVLLDRSDAIFDTFGRAVLQVSHQDLQSVVIAQVTNLDFLMLEQLNLTVSAIEHQRVSATQGAQLIKTIDIAGRQRMLSQKVLKEYCYVSLGVDTRRQQQQMATTIKMFERSLELLETGSDEHGVLAPPNVRAKGRLARVRSIWERLAPILQSAVSGKDVDPADLQRAAGFSEDLLKASQHAVASYLKL</sequence>
<evidence type="ECO:0000256" key="3">
    <source>
        <dbReference type="ARBA" id="ARBA00022989"/>
    </source>
</evidence>
<keyword evidence="4" id="KW-0472">Membrane</keyword>
<feature type="domain" description="NarX-like N-terminal" evidence="6">
    <location>
        <begin position="168"/>
        <end position="253"/>
    </location>
</feature>
<evidence type="ECO:0000256" key="5">
    <source>
        <dbReference type="SAM" id="SignalP"/>
    </source>
</evidence>
<evidence type="ECO:0000256" key="1">
    <source>
        <dbReference type="ARBA" id="ARBA00004141"/>
    </source>
</evidence>
<accession>A0A221JYR6</accession>
<dbReference type="AlphaFoldDB" id="A0A221JYR6"/>
<organism evidence="7 8">
    <name type="scientific">Pseudosulfitobacter pseudonitzschiae</name>
    <dbReference type="NCBI Taxonomy" id="1402135"/>
    <lineage>
        <taxon>Bacteria</taxon>
        <taxon>Pseudomonadati</taxon>
        <taxon>Pseudomonadota</taxon>
        <taxon>Alphaproteobacteria</taxon>
        <taxon>Rhodobacterales</taxon>
        <taxon>Roseobacteraceae</taxon>
        <taxon>Pseudosulfitobacter</taxon>
    </lineage>
</organism>
<evidence type="ECO:0000313" key="8">
    <source>
        <dbReference type="Proteomes" id="UP000199754"/>
    </source>
</evidence>
<feature type="signal peptide" evidence="5">
    <location>
        <begin position="1"/>
        <end position="25"/>
    </location>
</feature>
<dbReference type="KEGG" id="spse:SULPSESMR1_01070"/>
<dbReference type="RefSeq" id="WP_089419875.1">
    <property type="nucleotide sequence ID" value="NZ_CP022415.1"/>
</dbReference>
<gene>
    <name evidence="7" type="ORF">SULPSESMR1_01070</name>
</gene>
<feature type="chain" id="PRO_5012126425" description="NarX-like N-terminal domain-containing protein" evidence="5">
    <location>
        <begin position="26"/>
        <end position="289"/>
    </location>
</feature>
<evidence type="ECO:0000259" key="6">
    <source>
        <dbReference type="Pfam" id="PF13675"/>
    </source>
</evidence>
<protein>
    <recommendedName>
        <fullName evidence="6">NarX-like N-terminal domain-containing protein</fullName>
    </recommendedName>
</protein>
<dbReference type="EMBL" id="CP022415">
    <property type="protein sequence ID" value="ASM71895.1"/>
    <property type="molecule type" value="Genomic_DNA"/>
</dbReference>
<keyword evidence="5" id="KW-0732">Signal</keyword>
<proteinExistence type="predicted"/>
<reference evidence="7 8" key="1">
    <citation type="submission" date="2017-07" db="EMBL/GenBank/DDBJ databases">
        <title>Genome Sequence of Sulfitobacter pseudonitzschiae Strain SMR1 Isolated from a culture of the Diatom Skeletonema marinoi.</title>
        <authorList>
            <person name="Topel M."/>
            <person name="Pinder M.I.M."/>
            <person name="Johansson O.N."/>
            <person name="Kourtchenko O."/>
            <person name="Godhe A."/>
            <person name="Clarke A.K."/>
        </authorList>
    </citation>
    <scope>NUCLEOTIDE SEQUENCE [LARGE SCALE GENOMIC DNA]</scope>
    <source>
        <strain evidence="7 8">SMR1</strain>
    </source>
</reference>
<keyword evidence="3" id="KW-1133">Transmembrane helix</keyword>
<evidence type="ECO:0000256" key="4">
    <source>
        <dbReference type="ARBA" id="ARBA00023136"/>
    </source>
</evidence>
<evidence type="ECO:0000256" key="2">
    <source>
        <dbReference type="ARBA" id="ARBA00022692"/>
    </source>
</evidence>